<comment type="caution">
    <text evidence="3">The sequence shown here is derived from an EMBL/GenBank/DDBJ whole genome shotgun (WGS) entry which is preliminary data.</text>
</comment>
<evidence type="ECO:0000256" key="2">
    <source>
        <dbReference type="SAM" id="SignalP"/>
    </source>
</evidence>
<feature type="chain" id="PRO_5044758378" evidence="2">
    <location>
        <begin position="19"/>
        <end position="96"/>
    </location>
</feature>
<feature type="signal peptide" evidence="2">
    <location>
        <begin position="1"/>
        <end position="18"/>
    </location>
</feature>
<accession>A0ABD2X3G2</accession>
<protein>
    <submittedName>
        <fullName evidence="3">Uncharacterized protein</fullName>
    </submittedName>
</protein>
<dbReference type="AlphaFoldDB" id="A0ABD2X3G2"/>
<evidence type="ECO:0000256" key="1">
    <source>
        <dbReference type="SAM" id="MobiDB-lite"/>
    </source>
</evidence>
<keyword evidence="2" id="KW-0732">Signal</keyword>
<sequence length="96" mass="10712">MKLSLFLLLILVVYNCSAYLVADPEADPDAEPEATAEADAIVDPNAEPLKIPRPEPIKPTKYLIKTMQVEMKMNIKNLPRDLSGPTNSFQIQKICQ</sequence>
<proteinExistence type="predicted"/>
<evidence type="ECO:0000313" key="3">
    <source>
        <dbReference type="EMBL" id="KAL3399326.1"/>
    </source>
</evidence>
<feature type="region of interest" description="Disordered" evidence="1">
    <location>
        <begin position="25"/>
        <end position="50"/>
    </location>
</feature>
<dbReference type="EMBL" id="JBJJXI010000056">
    <property type="protein sequence ID" value="KAL3399326.1"/>
    <property type="molecule type" value="Genomic_DNA"/>
</dbReference>
<name>A0ABD2X3G2_9HYME</name>
<dbReference type="Proteomes" id="UP001627154">
    <property type="component" value="Unassembled WGS sequence"/>
</dbReference>
<gene>
    <name evidence="3" type="ORF">TKK_007192</name>
</gene>
<feature type="compositionally biased region" description="Acidic residues" evidence="1">
    <location>
        <begin position="25"/>
        <end position="36"/>
    </location>
</feature>
<evidence type="ECO:0000313" key="4">
    <source>
        <dbReference type="Proteomes" id="UP001627154"/>
    </source>
</evidence>
<reference evidence="3 4" key="1">
    <citation type="journal article" date="2024" name="bioRxiv">
        <title>A reference genome for Trichogramma kaykai: A tiny desert-dwelling parasitoid wasp with competing sex-ratio distorters.</title>
        <authorList>
            <person name="Culotta J."/>
            <person name="Lindsey A.R."/>
        </authorList>
    </citation>
    <scope>NUCLEOTIDE SEQUENCE [LARGE SCALE GENOMIC DNA]</scope>
    <source>
        <strain evidence="3 4">KSX58</strain>
    </source>
</reference>
<organism evidence="3 4">
    <name type="scientific">Trichogramma kaykai</name>
    <dbReference type="NCBI Taxonomy" id="54128"/>
    <lineage>
        <taxon>Eukaryota</taxon>
        <taxon>Metazoa</taxon>
        <taxon>Ecdysozoa</taxon>
        <taxon>Arthropoda</taxon>
        <taxon>Hexapoda</taxon>
        <taxon>Insecta</taxon>
        <taxon>Pterygota</taxon>
        <taxon>Neoptera</taxon>
        <taxon>Endopterygota</taxon>
        <taxon>Hymenoptera</taxon>
        <taxon>Apocrita</taxon>
        <taxon>Proctotrupomorpha</taxon>
        <taxon>Chalcidoidea</taxon>
        <taxon>Trichogrammatidae</taxon>
        <taxon>Trichogramma</taxon>
    </lineage>
</organism>
<keyword evidence="4" id="KW-1185">Reference proteome</keyword>